<organism evidence="2 3">
    <name type="scientific">Alistipes finegoldii</name>
    <dbReference type="NCBI Taxonomy" id="214856"/>
    <lineage>
        <taxon>Bacteria</taxon>
        <taxon>Pseudomonadati</taxon>
        <taxon>Bacteroidota</taxon>
        <taxon>Bacteroidia</taxon>
        <taxon>Bacteroidales</taxon>
        <taxon>Rikenellaceae</taxon>
        <taxon>Alistipes</taxon>
    </lineage>
</organism>
<dbReference type="EMBL" id="BQOL01000001">
    <property type="protein sequence ID" value="GKI17253.1"/>
    <property type="molecule type" value="Genomic_DNA"/>
</dbReference>
<feature type="compositionally biased region" description="Basic residues" evidence="1">
    <location>
        <begin position="1"/>
        <end position="10"/>
    </location>
</feature>
<dbReference type="AlphaFoldDB" id="A0AA37KNC3"/>
<protein>
    <submittedName>
        <fullName evidence="2">Uncharacterized protein</fullName>
    </submittedName>
</protein>
<gene>
    <name evidence="2" type="ORF">CE91St16_01610</name>
</gene>
<name>A0AA37KNC3_9BACT</name>
<comment type="caution">
    <text evidence="2">The sequence shown here is derived from an EMBL/GenBank/DDBJ whole genome shotgun (WGS) entry which is preliminary data.</text>
</comment>
<evidence type="ECO:0000313" key="2">
    <source>
        <dbReference type="EMBL" id="GKI17253.1"/>
    </source>
</evidence>
<dbReference type="Proteomes" id="UP001055105">
    <property type="component" value="Unassembled WGS sequence"/>
</dbReference>
<evidence type="ECO:0000256" key="1">
    <source>
        <dbReference type="SAM" id="MobiDB-lite"/>
    </source>
</evidence>
<reference evidence="2" key="1">
    <citation type="submission" date="2022-01" db="EMBL/GenBank/DDBJ databases">
        <title>Novel bile acid biosynthetic pathways are enriched in the microbiome of centenarians.</title>
        <authorList>
            <person name="Sato Y."/>
            <person name="Atarashi K."/>
            <person name="Plichta R.D."/>
            <person name="Arai Y."/>
            <person name="Sasajima S."/>
            <person name="Kearney M.S."/>
            <person name="Suda W."/>
            <person name="Takeshita K."/>
            <person name="Sasaki T."/>
            <person name="Okamoto S."/>
            <person name="Skelly N.A."/>
            <person name="Okamura Y."/>
            <person name="Vlamakis H."/>
            <person name="Li Y."/>
            <person name="Tanoue T."/>
            <person name="Takei H."/>
            <person name="Nittono H."/>
            <person name="Narushima S."/>
            <person name="Irie J."/>
            <person name="Itoh H."/>
            <person name="Moriya K."/>
            <person name="Sugiura Y."/>
            <person name="Suematsu M."/>
            <person name="Moritoki N."/>
            <person name="Shibata S."/>
            <person name="Littman R.D."/>
            <person name="Fischbach A.M."/>
            <person name="Uwamino Y."/>
            <person name="Inoue T."/>
            <person name="Honda A."/>
            <person name="Hattori M."/>
            <person name="Murai T."/>
            <person name="Xavier J.R."/>
            <person name="Hirose N."/>
            <person name="Honda K."/>
        </authorList>
    </citation>
    <scope>NUCLEOTIDE SEQUENCE</scope>
    <source>
        <strain evidence="2">CE91-St16</strain>
    </source>
</reference>
<dbReference type="RefSeq" id="WP_039940310.1">
    <property type="nucleotide sequence ID" value="NZ_AP025581.1"/>
</dbReference>
<sequence>MKSRLFHHKDPRAASRTGAQSETDTLSMLSVGAVTLTPEGEITEINARACDELRIRGGGILHIR</sequence>
<evidence type="ECO:0000313" key="3">
    <source>
        <dbReference type="Proteomes" id="UP001055105"/>
    </source>
</evidence>
<proteinExistence type="predicted"/>
<dbReference type="GeneID" id="79837115"/>
<accession>A0AA37KNC3</accession>
<feature type="region of interest" description="Disordered" evidence="1">
    <location>
        <begin position="1"/>
        <end position="24"/>
    </location>
</feature>